<feature type="region of interest" description="Disordered" evidence="11">
    <location>
        <begin position="56"/>
        <end position="220"/>
    </location>
</feature>
<feature type="compositionally biased region" description="Acidic residues" evidence="11">
    <location>
        <begin position="59"/>
        <end position="70"/>
    </location>
</feature>
<dbReference type="PANTHER" id="PTHR13866">
    <property type="entry name" value="SPARC OSTEONECTIN"/>
    <property type="match status" value="1"/>
</dbReference>
<evidence type="ECO:0000259" key="13">
    <source>
        <dbReference type="PROSITE" id="PS50222"/>
    </source>
</evidence>
<keyword evidence="4 10" id="KW-0272">Extracellular matrix</keyword>
<keyword evidence="6 12" id="KW-0732">Signal</keyword>
<dbReference type="InterPro" id="IPR011992">
    <property type="entry name" value="EF-hand-dom_pair"/>
</dbReference>
<dbReference type="InterPro" id="IPR002048">
    <property type="entry name" value="EF_hand_dom"/>
</dbReference>
<keyword evidence="9" id="KW-0325">Glycoprotein</keyword>
<dbReference type="InterPro" id="IPR019577">
    <property type="entry name" value="SPARC/Testican_Ca-bd-dom"/>
</dbReference>
<dbReference type="PROSITE" id="PS51465">
    <property type="entry name" value="KAZAL_2"/>
    <property type="match status" value="1"/>
</dbReference>
<evidence type="ECO:0000313" key="15">
    <source>
        <dbReference type="EMBL" id="AAT01216.1"/>
    </source>
</evidence>
<evidence type="ECO:0000256" key="1">
    <source>
        <dbReference type="ARBA" id="ARBA00004498"/>
    </source>
</evidence>
<dbReference type="SUPFAM" id="SSF100895">
    <property type="entry name" value="Kazal-type serine protease inhibitors"/>
    <property type="match status" value="1"/>
</dbReference>
<feature type="compositionally biased region" description="Acidic residues" evidence="11">
    <location>
        <begin position="207"/>
        <end position="219"/>
    </location>
</feature>
<feature type="domain" description="EF-hand" evidence="13">
    <location>
        <begin position="610"/>
        <end position="645"/>
    </location>
</feature>
<dbReference type="KEGG" id="tru:445896"/>
<feature type="compositionally biased region" description="Acidic residues" evidence="11">
    <location>
        <begin position="136"/>
        <end position="180"/>
    </location>
</feature>
<feature type="signal peptide" evidence="12">
    <location>
        <begin position="1"/>
        <end position="16"/>
    </location>
</feature>
<dbReference type="InterPro" id="IPR003645">
    <property type="entry name" value="Fol_N"/>
</dbReference>
<dbReference type="InterPro" id="IPR018247">
    <property type="entry name" value="EF_Hand_1_Ca_BS"/>
</dbReference>
<dbReference type="GO" id="GO:0007165">
    <property type="term" value="P:signal transduction"/>
    <property type="evidence" value="ECO:0007669"/>
    <property type="project" value="UniProtKB-UniRule"/>
</dbReference>
<dbReference type="Pfam" id="PF09289">
    <property type="entry name" value="FOLN"/>
    <property type="match status" value="1"/>
</dbReference>
<accession>Q6PVV5</accession>
<evidence type="ECO:0000256" key="9">
    <source>
        <dbReference type="ARBA" id="ARBA00023180"/>
    </source>
</evidence>
<feature type="compositionally biased region" description="Basic residues" evidence="11">
    <location>
        <begin position="324"/>
        <end position="341"/>
    </location>
</feature>
<dbReference type="PANTHER" id="PTHR13866:SF25">
    <property type="entry name" value="SPARC-LIKE 1"/>
    <property type="match status" value="1"/>
</dbReference>
<dbReference type="InterPro" id="IPR001999">
    <property type="entry name" value="Osteonectin_CS"/>
</dbReference>
<name>Q6PVV5_TAKRU</name>
<dbReference type="GeneID" id="445896"/>
<dbReference type="InterPro" id="IPR036058">
    <property type="entry name" value="Kazal_dom_sf"/>
</dbReference>
<evidence type="ECO:0000256" key="4">
    <source>
        <dbReference type="ARBA" id="ARBA00022530"/>
    </source>
</evidence>
<evidence type="ECO:0000256" key="12">
    <source>
        <dbReference type="SAM" id="SignalP"/>
    </source>
</evidence>
<dbReference type="GO" id="GO:0050840">
    <property type="term" value="F:extracellular matrix binding"/>
    <property type="evidence" value="ECO:0007669"/>
    <property type="project" value="TreeGrafter"/>
</dbReference>
<evidence type="ECO:0000259" key="14">
    <source>
        <dbReference type="PROSITE" id="PS51465"/>
    </source>
</evidence>
<evidence type="ECO:0000256" key="2">
    <source>
        <dbReference type="ARBA" id="ARBA00006404"/>
    </source>
</evidence>
<keyword evidence="8" id="KW-1015">Disulfide bond</keyword>
<dbReference type="FunFam" id="3.30.60.30:FF:000004">
    <property type="entry name" value="SPARC isoform 1"/>
    <property type="match status" value="1"/>
</dbReference>
<dbReference type="GO" id="GO:0005615">
    <property type="term" value="C:extracellular space"/>
    <property type="evidence" value="ECO:0007669"/>
    <property type="project" value="UniProtKB-UniRule"/>
</dbReference>
<dbReference type="EMBL" id="AY575075">
    <property type="protein sequence ID" value="AAT01216.1"/>
    <property type="molecule type" value="mRNA"/>
</dbReference>
<feature type="compositionally biased region" description="Low complexity" evidence="11">
    <location>
        <begin position="263"/>
        <end position="276"/>
    </location>
</feature>
<evidence type="ECO:0000256" key="10">
    <source>
        <dbReference type="PIRNR" id="PIRNR002574"/>
    </source>
</evidence>
<dbReference type="Pfam" id="PF10591">
    <property type="entry name" value="SPARC_Ca_bdg"/>
    <property type="match status" value="1"/>
</dbReference>
<evidence type="ECO:0000256" key="8">
    <source>
        <dbReference type="ARBA" id="ARBA00023157"/>
    </source>
</evidence>
<evidence type="ECO:0000256" key="7">
    <source>
        <dbReference type="ARBA" id="ARBA00022837"/>
    </source>
</evidence>
<dbReference type="SUPFAM" id="SSF47473">
    <property type="entry name" value="EF-hand"/>
    <property type="match status" value="1"/>
</dbReference>
<dbReference type="PIRSF" id="PIRSF002574">
    <property type="entry name" value="SPARC-like_p1"/>
    <property type="match status" value="1"/>
</dbReference>
<dbReference type="PROSITE" id="PS00018">
    <property type="entry name" value="EF_HAND_1"/>
    <property type="match status" value="1"/>
</dbReference>
<comment type="subcellular location">
    <subcellularLocation>
        <location evidence="1 10">Secreted</location>
        <location evidence="1 10">Extracellular space</location>
        <location evidence="1 10">Extracellular matrix</location>
    </subcellularLocation>
</comment>
<protein>
    <recommendedName>
        <fullName evidence="10">SPARC-like protein 1</fullName>
    </recommendedName>
</protein>
<dbReference type="InterPro" id="IPR015369">
    <property type="entry name" value="Follistatin/Osteonectin_EGF"/>
</dbReference>
<feature type="region of interest" description="Disordered" evidence="11">
    <location>
        <begin position="234"/>
        <end position="382"/>
    </location>
</feature>
<dbReference type="PROSITE" id="PS50222">
    <property type="entry name" value="EF_HAND_2"/>
    <property type="match status" value="1"/>
</dbReference>
<keyword evidence="5 10" id="KW-0479">Metal-binding</keyword>
<dbReference type="Gene3D" id="3.30.60.30">
    <property type="match status" value="1"/>
</dbReference>
<dbReference type="SUPFAM" id="SSF57196">
    <property type="entry name" value="EGF/Laminin"/>
    <property type="match status" value="1"/>
</dbReference>
<organism evidence="15">
    <name type="scientific">Takifugu rubripes</name>
    <name type="common">Japanese pufferfish</name>
    <name type="synonym">Fugu rubripes</name>
    <dbReference type="NCBI Taxonomy" id="31033"/>
    <lineage>
        <taxon>Eukaryota</taxon>
        <taxon>Metazoa</taxon>
        <taxon>Chordata</taxon>
        <taxon>Craniata</taxon>
        <taxon>Vertebrata</taxon>
        <taxon>Euteleostomi</taxon>
        <taxon>Actinopterygii</taxon>
        <taxon>Neopterygii</taxon>
        <taxon>Teleostei</taxon>
        <taxon>Neoteleostei</taxon>
        <taxon>Acanthomorphata</taxon>
        <taxon>Eupercaria</taxon>
        <taxon>Tetraodontiformes</taxon>
        <taxon>Tetradontoidea</taxon>
        <taxon>Tetraodontidae</taxon>
        <taxon>Takifugu</taxon>
    </lineage>
</organism>
<dbReference type="Pfam" id="PF00050">
    <property type="entry name" value="Kazal_1"/>
    <property type="match status" value="1"/>
</dbReference>
<dbReference type="RefSeq" id="NP_001027724.1">
    <property type="nucleotide sequence ID" value="NM_001032552.1"/>
</dbReference>
<keyword evidence="7 10" id="KW-0106">Calcium</keyword>
<proteinExistence type="evidence at transcript level"/>
<comment type="similarity">
    <text evidence="2 10">Belongs to the SPARC family.</text>
</comment>
<dbReference type="PROSITE" id="PS00613">
    <property type="entry name" value="OSTEONECTIN_2"/>
    <property type="match status" value="1"/>
</dbReference>
<evidence type="ECO:0000256" key="5">
    <source>
        <dbReference type="ARBA" id="ARBA00022723"/>
    </source>
</evidence>
<dbReference type="GO" id="GO:0005518">
    <property type="term" value="F:collagen binding"/>
    <property type="evidence" value="ECO:0007669"/>
    <property type="project" value="TreeGrafter"/>
</dbReference>
<evidence type="ECO:0000256" key="6">
    <source>
        <dbReference type="ARBA" id="ARBA00022729"/>
    </source>
</evidence>
<evidence type="ECO:0000256" key="11">
    <source>
        <dbReference type="SAM" id="MobiDB-lite"/>
    </source>
</evidence>
<dbReference type="FunFam" id="1.10.238.10:FF:000068">
    <property type="entry name" value="SPARC isoform 1"/>
    <property type="match status" value="1"/>
</dbReference>
<feature type="chain" id="PRO_5004279226" description="SPARC-like protein 1" evidence="12">
    <location>
        <begin position="17"/>
        <end position="652"/>
    </location>
</feature>
<dbReference type="CTD" id="8404"/>
<evidence type="ECO:0000256" key="3">
    <source>
        <dbReference type="ARBA" id="ARBA00022525"/>
    </source>
</evidence>
<dbReference type="SMART" id="SM00280">
    <property type="entry name" value="KAZAL"/>
    <property type="match status" value="1"/>
</dbReference>
<dbReference type="Gene3D" id="1.10.238.10">
    <property type="entry name" value="EF-hand"/>
    <property type="match status" value="1"/>
</dbReference>
<feature type="compositionally biased region" description="Low complexity" evidence="11">
    <location>
        <begin position="346"/>
        <end position="365"/>
    </location>
</feature>
<keyword evidence="3 10" id="KW-0964">Secreted</keyword>
<sequence>MRACCVFLYLLAATFALSVKSKPHGKHHKTLNVAKDKDIIAEEANEPQALPTLLPLEESGTEQEVEDLSSEDNANANKEIRGIKMPKRSSKTEAVLMSDEELTELLKKEEQEVEERELEEEEEAEVEEGKEQSVEISEDSEMLNDQLDREDAEEGAEGGEEIIDEDGEDAEMLDKEEIDVEMMPLESNVEKAAQQVAQTDERGALFEESDGSAESEIPADLDYAADSGLLQALHTLTPAKHPNSQLLPETEGNEQKTSEEEVPAASDDSAEAADGGEMSEHDEDQQATSKDEQGQELDGVTPDPKESADVPMSKMGGKEEEKSRRHSKRKTKKQQRNHMVGKHFPQSEQPQSGQEQSQQESESSSAENTGSKAKRRRAGKWGSIVGMNPVQIRATVDLYPSTRSALAGHVHHPEAPADPCTNFPCKRGKTCKLDADNKPGCVCQQASECPPSVNDFDRVCGTDNKTYDSSCQLFAAKCNLEGTKRGHRLHLDYTGPCKLIPSCLDAELVQFPLRMRDWLKNVLLQLYEHDSAAPGFLTAKQRFKVKKIFESERRLHAGNHSAELLAQDFEKNYNMYIYPVHWQFAQLDQHPSDRFLSHSELAPLRVPLVPMEHCTSRFFQECDADKDKQVSFKEWTSCFGIKNEDMDVNQLF</sequence>
<feature type="compositionally biased region" description="Acidic residues" evidence="11">
    <location>
        <begin position="111"/>
        <end position="126"/>
    </location>
</feature>
<dbReference type="SMART" id="SM00274">
    <property type="entry name" value="FOLN"/>
    <property type="match status" value="1"/>
</dbReference>
<dbReference type="InterPro" id="IPR016359">
    <property type="entry name" value="SPARC-like_p1"/>
</dbReference>
<dbReference type="OrthoDB" id="9972865at2759"/>
<dbReference type="InterPro" id="IPR002350">
    <property type="entry name" value="Kazal_dom"/>
</dbReference>
<dbReference type="GO" id="GO:0005509">
    <property type="term" value="F:calcium ion binding"/>
    <property type="evidence" value="ECO:0007669"/>
    <property type="project" value="UniProtKB-UniRule"/>
</dbReference>
<reference evidence="15" key="1">
    <citation type="journal article" date="2004" name="Proc. Natl. Acad. Sci. U.S.A.">
        <title>Genetic basis for the evolution of vertebrate mineralized tissue.</title>
        <authorList>
            <person name="Kawasaki K."/>
            <person name="Suzuki T."/>
            <person name="Weiss K.M."/>
        </authorList>
    </citation>
    <scope>NUCLEOTIDE SEQUENCE</scope>
</reference>
<dbReference type="PROSITE" id="PS00612">
    <property type="entry name" value="OSTEONECTIN_1"/>
    <property type="match status" value="1"/>
</dbReference>
<feature type="domain" description="Kazal-like" evidence="14">
    <location>
        <begin position="442"/>
        <end position="499"/>
    </location>
</feature>
<dbReference type="AlphaFoldDB" id="Q6PVV5"/>